<sequence>MPDEPSPAVPPATIRVNRKRMLLTIKVALHHVSPSQIECNTSKTRIELTTTGRRRFALSRRYPNGTECDDAQTSASMQGHVLVVEMPITKLGARRSSERQPPLPSR</sequence>
<reference evidence="2" key="1">
    <citation type="journal article" date="2013" name="Nature">
        <title>Pan genome of the phytoplankton Emiliania underpins its global distribution.</title>
        <authorList>
            <person name="Read B.A."/>
            <person name="Kegel J."/>
            <person name="Klute M.J."/>
            <person name="Kuo A."/>
            <person name="Lefebvre S.C."/>
            <person name="Maumus F."/>
            <person name="Mayer C."/>
            <person name="Miller J."/>
            <person name="Monier A."/>
            <person name="Salamov A."/>
            <person name="Young J."/>
            <person name="Aguilar M."/>
            <person name="Claverie J.M."/>
            <person name="Frickenhaus S."/>
            <person name="Gonzalez K."/>
            <person name="Herman E.K."/>
            <person name="Lin Y.C."/>
            <person name="Napier J."/>
            <person name="Ogata H."/>
            <person name="Sarno A.F."/>
            <person name="Shmutz J."/>
            <person name="Schroeder D."/>
            <person name="de Vargas C."/>
            <person name="Verret F."/>
            <person name="von Dassow P."/>
            <person name="Valentin K."/>
            <person name="Van de Peer Y."/>
            <person name="Wheeler G."/>
            <person name="Dacks J.B."/>
            <person name="Delwiche C.F."/>
            <person name="Dyhrman S.T."/>
            <person name="Glockner G."/>
            <person name="John U."/>
            <person name="Richards T."/>
            <person name="Worden A.Z."/>
            <person name="Zhang X."/>
            <person name="Grigoriev I.V."/>
            <person name="Allen A.E."/>
            <person name="Bidle K."/>
            <person name="Borodovsky M."/>
            <person name="Bowler C."/>
            <person name="Brownlee C."/>
            <person name="Cock J.M."/>
            <person name="Elias M."/>
            <person name="Gladyshev V.N."/>
            <person name="Groth M."/>
            <person name="Guda C."/>
            <person name="Hadaegh A."/>
            <person name="Iglesias-Rodriguez M.D."/>
            <person name="Jenkins J."/>
            <person name="Jones B.M."/>
            <person name="Lawson T."/>
            <person name="Leese F."/>
            <person name="Lindquist E."/>
            <person name="Lobanov A."/>
            <person name="Lomsadze A."/>
            <person name="Malik S.B."/>
            <person name="Marsh M.E."/>
            <person name="Mackinder L."/>
            <person name="Mock T."/>
            <person name="Mueller-Roeber B."/>
            <person name="Pagarete A."/>
            <person name="Parker M."/>
            <person name="Probert I."/>
            <person name="Quesneville H."/>
            <person name="Raines C."/>
            <person name="Rensing S.A."/>
            <person name="Riano-Pachon D.M."/>
            <person name="Richier S."/>
            <person name="Rokitta S."/>
            <person name="Shiraiwa Y."/>
            <person name="Soanes D.M."/>
            <person name="van der Giezen M."/>
            <person name="Wahlund T.M."/>
            <person name="Williams B."/>
            <person name="Wilson W."/>
            <person name="Wolfe G."/>
            <person name="Wurch L.L."/>
        </authorList>
    </citation>
    <scope>NUCLEOTIDE SEQUENCE</scope>
</reference>
<keyword evidence="2" id="KW-1185">Reference proteome</keyword>
<dbReference type="PaxDb" id="2903-EOD20957"/>
<dbReference type="EnsemblProtists" id="EOD20957">
    <property type="protein sequence ID" value="EOD20957"/>
    <property type="gene ID" value="EMIHUDRAFT_208009"/>
</dbReference>
<accession>A0A0D3JBS2</accession>
<proteinExistence type="predicted"/>
<evidence type="ECO:0000313" key="1">
    <source>
        <dbReference type="EnsemblProtists" id="EOD20957"/>
    </source>
</evidence>
<name>A0A0D3JBS2_EMIH1</name>
<dbReference type="GeneID" id="17266504"/>
<dbReference type="AlphaFoldDB" id="A0A0D3JBS2"/>
<dbReference type="RefSeq" id="XP_005773386.1">
    <property type="nucleotide sequence ID" value="XM_005773329.1"/>
</dbReference>
<organism evidence="1 2">
    <name type="scientific">Emiliania huxleyi (strain CCMP1516)</name>
    <dbReference type="NCBI Taxonomy" id="280463"/>
    <lineage>
        <taxon>Eukaryota</taxon>
        <taxon>Haptista</taxon>
        <taxon>Haptophyta</taxon>
        <taxon>Prymnesiophyceae</taxon>
        <taxon>Isochrysidales</taxon>
        <taxon>Noelaerhabdaceae</taxon>
        <taxon>Emiliania</taxon>
    </lineage>
</organism>
<evidence type="ECO:0000313" key="2">
    <source>
        <dbReference type="Proteomes" id="UP000013827"/>
    </source>
</evidence>
<dbReference type="HOGENOM" id="CLU_2228257_0_0_1"/>
<dbReference type="CDD" id="cd00298">
    <property type="entry name" value="ACD_sHsps_p23-like"/>
    <property type="match status" value="1"/>
</dbReference>
<dbReference type="Proteomes" id="UP000013827">
    <property type="component" value="Unassembled WGS sequence"/>
</dbReference>
<reference evidence="1" key="2">
    <citation type="submission" date="2024-10" db="UniProtKB">
        <authorList>
            <consortium name="EnsemblProtists"/>
        </authorList>
    </citation>
    <scope>IDENTIFICATION</scope>
</reference>
<protein>
    <recommendedName>
        <fullName evidence="3">SHSP domain-containing protein</fullName>
    </recommendedName>
</protein>
<dbReference type="KEGG" id="ehx:EMIHUDRAFT_208009"/>
<evidence type="ECO:0008006" key="3">
    <source>
        <dbReference type="Google" id="ProtNLM"/>
    </source>
</evidence>